<evidence type="ECO:0000259" key="2">
    <source>
        <dbReference type="Pfam" id="PF13763"/>
    </source>
</evidence>
<sequence length="321" mass="35642">MRPGQNKRIRGRNGGRKGPNPLTRSYESNGPDVKIRGTAQHVAEKYLQLARDAQSSGDTIMAESLLQHAEHYFRLIAAAQAAQQQAQGGYGGRPYEAADSDVDDDDDFSGVSDRFAPLSERLPQTAGYQPPQQQPYAAAPYAQPTPQPQFAPQPQPQPFEERPIGDRPVNEQPRYERQPRQDRGGMDRGDRGGFRDRRERDRNVGEQNAESGGERPHRQNFDRNRERRFPPRAQPAAQDEAPAAALPSFITAAPIRTAGADESEAFARTERAAVREHEEAAAGFHLNQRRRRRTRPPGDEANGDVASGDEQPRTGELPLAD</sequence>
<feature type="compositionally biased region" description="Low complexity" evidence="1">
    <location>
        <begin position="123"/>
        <end position="142"/>
    </location>
</feature>
<feature type="compositionally biased region" description="Basic and acidic residues" evidence="1">
    <location>
        <begin position="159"/>
        <end position="204"/>
    </location>
</feature>
<feature type="region of interest" description="Disordered" evidence="1">
    <location>
        <begin position="87"/>
        <end position="321"/>
    </location>
</feature>
<feature type="compositionally biased region" description="Acidic residues" evidence="1">
    <location>
        <begin position="98"/>
        <end position="108"/>
    </location>
</feature>
<dbReference type="EMBL" id="PUIV01000029">
    <property type="protein sequence ID" value="PWB93051.1"/>
    <property type="molecule type" value="Genomic_DNA"/>
</dbReference>
<evidence type="ECO:0000313" key="3">
    <source>
        <dbReference type="EMBL" id="PWB93051.1"/>
    </source>
</evidence>
<proteinExistence type="predicted"/>
<dbReference type="RefSeq" id="WP_108918046.1">
    <property type="nucleotide sequence ID" value="NZ_BGJY01000008.1"/>
</dbReference>
<dbReference type="AlphaFoldDB" id="A0A2U1SN63"/>
<evidence type="ECO:0000256" key="1">
    <source>
        <dbReference type="SAM" id="MobiDB-lite"/>
    </source>
</evidence>
<feature type="compositionally biased region" description="Basic and acidic residues" evidence="1">
    <location>
        <begin position="212"/>
        <end position="229"/>
    </location>
</feature>
<protein>
    <submittedName>
        <fullName evidence="3">DUF4167 domain-containing protein</fullName>
    </submittedName>
</protein>
<feature type="compositionally biased region" description="Basic residues" evidence="1">
    <location>
        <begin position="1"/>
        <end position="15"/>
    </location>
</feature>
<evidence type="ECO:0000313" key="4">
    <source>
        <dbReference type="Proteomes" id="UP000245137"/>
    </source>
</evidence>
<keyword evidence="4" id="KW-1185">Reference proteome</keyword>
<feature type="region of interest" description="Disordered" evidence="1">
    <location>
        <begin position="1"/>
        <end position="33"/>
    </location>
</feature>
<dbReference type="Pfam" id="PF13763">
    <property type="entry name" value="DUF4167"/>
    <property type="match status" value="1"/>
</dbReference>
<feature type="domain" description="DUF4167" evidence="2">
    <location>
        <begin position="10"/>
        <end position="81"/>
    </location>
</feature>
<dbReference type="InterPro" id="IPR025430">
    <property type="entry name" value="DUF4167"/>
</dbReference>
<feature type="compositionally biased region" description="Low complexity" evidence="1">
    <location>
        <begin position="234"/>
        <end position="247"/>
    </location>
</feature>
<accession>A0A2U1SN63</accession>
<feature type="compositionally biased region" description="Basic and acidic residues" evidence="1">
    <location>
        <begin position="265"/>
        <end position="280"/>
    </location>
</feature>
<organism evidence="3 4">
    <name type="scientific">Methylosinus sporium</name>
    <dbReference type="NCBI Taxonomy" id="428"/>
    <lineage>
        <taxon>Bacteria</taxon>
        <taxon>Pseudomonadati</taxon>
        <taxon>Pseudomonadota</taxon>
        <taxon>Alphaproteobacteria</taxon>
        <taxon>Hyphomicrobiales</taxon>
        <taxon>Methylocystaceae</taxon>
        <taxon>Methylosinus</taxon>
    </lineage>
</organism>
<gene>
    <name evidence="3" type="ORF">C5689_14885</name>
</gene>
<feature type="compositionally biased region" description="Pro residues" evidence="1">
    <location>
        <begin position="143"/>
        <end position="157"/>
    </location>
</feature>
<reference evidence="3 4" key="1">
    <citation type="journal article" date="2018" name="Appl. Microbiol. Biotechnol.">
        <title>Co-cultivation of the strictly anaerobic methanogen Methanosarcina barkeri with aerobic methanotrophs in an oxygen-limited membrane bioreactor.</title>
        <authorList>
            <person name="In 't Zandt M.H."/>
            <person name="van den Bosch T.J.M."/>
            <person name="Rijkers R."/>
            <person name="van Kessel M.A.H.J."/>
            <person name="Jetten M.S.M."/>
            <person name="Welte C.U."/>
        </authorList>
    </citation>
    <scope>NUCLEOTIDE SEQUENCE [LARGE SCALE GENOMIC DNA]</scope>
    <source>
        <strain evidence="3 4">DSM 17706</strain>
    </source>
</reference>
<comment type="caution">
    <text evidence="3">The sequence shown here is derived from an EMBL/GenBank/DDBJ whole genome shotgun (WGS) entry which is preliminary data.</text>
</comment>
<dbReference type="Proteomes" id="UP000245137">
    <property type="component" value="Unassembled WGS sequence"/>
</dbReference>
<dbReference type="OrthoDB" id="9816310at2"/>
<name>A0A2U1SN63_METSR</name>